<name>A1ZP64_MICM2</name>
<dbReference type="EMBL" id="AAWS01000020">
    <property type="protein sequence ID" value="EAY27856.1"/>
    <property type="molecule type" value="Genomic_DNA"/>
</dbReference>
<dbReference type="InterPro" id="IPR013216">
    <property type="entry name" value="Methyltransf_11"/>
</dbReference>
<dbReference type="SUPFAM" id="SSF53335">
    <property type="entry name" value="S-adenosyl-L-methionine-dependent methyltransferases"/>
    <property type="match status" value="1"/>
</dbReference>
<dbReference type="Gene3D" id="3.40.50.150">
    <property type="entry name" value="Vaccinia Virus protein VP39"/>
    <property type="match status" value="1"/>
</dbReference>
<dbReference type="PANTHER" id="PTHR44068:SF11">
    <property type="entry name" value="GERANYL DIPHOSPHATE 2-C-METHYLTRANSFERASE"/>
    <property type="match status" value="1"/>
</dbReference>
<dbReference type="GO" id="GO:0032259">
    <property type="term" value="P:methylation"/>
    <property type="evidence" value="ECO:0007669"/>
    <property type="project" value="UniProtKB-KW"/>
</dbReference>
<dbReference type="Pfam" id="PF08241">
    <property type="entry name" value="Methyltransf_11"/>
    <property type="match status" value="1"/>
</dbReference>
<keyword evidence="1 6" id="KW-0489">Methyltransferase</keyword>
<dbReference type="CDD" id="cd02440">
    <property type="entry name" value="AdoMet_MTases"/>
    <property type="match status" value="1"/>
</dbReference>
<sequence>MTESSNLVKATQEYYDSHEADQFYYKIWGGEDIHVGIYNLNNTSIFAASKTTVGTMGQMLDITPNTHILDIGSGYGGAARQLVRKYGCKVTCLNLSQVENERNRSKNEEEKLSHLITVQEGNFEELPFNDATFDVVWSEDAILHSGNKPQVFAEVQRVLKSGGEFIFTDPMQSDDCPEGVLDNVLARVYLEALGSVKLYRALAKENNLKEKQVIEMPEQLITHYTKVLAELNRSYESIIEASNKTYIDQMKNNLEHWIEAGKNKHLNWGILHFSKV</sequence>
<feature type="domain" description="Methyltransferase type 11" evidence="5">
    <location>
        <begin position="69"/>
        <end position="167"/>
    </location>
</feature>
<organism evidence="6 7">
    <name type="scientific">Microscilla marina ATCC 23134</name>
    <dbReference type="NCBI Taxonomy" id="313606"/>
    <lineage>
        <taxon>Bacteria</taxon>
        <taxon>Pseudomonadati</taxon>
        <taxon>Bacteroidota</taxon>
        <taxon>Cytophagia</taxon>
        <taxon>Cytophagales</taxon>
        <taxon>Microscillaceae</taxon>
        <taxon>Microscilla</taxon>
    </lineage>
</organism>
<evidence type="ECO:0000256" key="4">
    <source>
        <dbReference type="ARBA" id="ARBA00060542"/>
    </source>
</evidence>
<dbReference type="RefSeq" id="WP_002698863.1">
    <property type="nucleotide sequence ID" value="NZ_AAWS01000020.1"/>
</dbReference>
<comment type="caution">
    <text evidence="6">The sequence shown here is derived from an EMBL/GenBank/DDBJ whole genome shotgun (WGS) entry which is preliminary data.</text>
</comment>
<dbReference type="GO" id="GO:0019286">
    <property type="term" value="P:glycine betaine biosynthetic process from glycine"/>
    <property type="evidence" value="ECO:0007669"/>
    <property type="project" value="UniProtKB-ARBA"/>
</dbReference>
<evidence type="ECO:0000256" key="1">
    <source>
        <dbReference type="ARBA" id="ARBA00022603"/>
    </source>
</evidence>
<dbReference type="InterPro" id="IPR050447">
    <property type="entry name" value="Erg6_SMT_methyltransf"/>
</dbReference>
<accession>A1ZP64</accession>
<evidence type="ECO:0000256" key="3">
    <source>
        <dbReference type="ARBA" id="ARBA00022691"/>
    </source>
</evidence>
<evidence type="ECO:0000256" key="2">
    <source>
        <dbReference type="ARBA" id="ARBA00022679"/>
    </source>
</evidence>
<dbReference type="eggNOG" id="COG2226">
    <property type="taxonomic scope" value="Bacteria"/>
</dbReference>
<dbReference type="FunFam" id="3.40.50.150:FF:000461">
    <property type="entry name" value="Sarcosine/dimethylglycine N-methyltransferase"/>
    <property type="match status" value="1"/>
</dbReference>
<reference evidence="6 7" key="1">
    <citation type="submission" date="2007-01" db="EMBL/GenBank/DDBJ databases">
        <authorList>
            <person name="Haygood M."/>
            <person name="Podell S."/>
            <person name="Anderson C."/>
            <person name="Hopkinson B."/>
            <person name="Roe K."/>
            <person name="Barbeau K."/>
            <person name="Gaasterland T."/>
            <person name="Ferriera S."/>
            <person name="Johnson J."/>
            <person name="Kravitz S."/>
            <person name="Beeson K."/>
            <person name="Sutton G."/>
            <person name="Rogers Y.-H."/>
            <person name="Friedman R."/>
            <person name="Frazier M."/>
            <person name="Venter J.C."/>
        </authorList>
    </citation>
    <scope>NUCLEOTIDE SEQUENCE [LARGE SCALE GENOMIC DNA]</scope>
    <source>
        <strain evidence="6 7">ATCC 23134</strain>
    </source>
</reference>
<dbReference type="Proteomes" id="UP000004095">
    <property type="component" value="Unassembled WGS sequence"/>
</dbReference>
<evidence type="ECO:0000259" key="5">
    <source>
        <dbReference type="Pfam" id="PF08241"/>
    </source>
</evidence>
<comment type="pathway">
    <text evidence="4">Amine and polyamine biosynthesis; betaine biosynthesis via glycine pathway; betaine from glycine: step 3/3.</text>
</comment>
<protein>
    <submittedName>
        <fullName evidence="6">Dimethylglycine N-methyltransferase</fullName>
    </submittedName>
</protein>
<keyword evidence="7" id="KW-1185">Reference proteome</keyword>
<dbReference type="PANTHER" id="PTHR44068">
    <property type="entry name" value="ZGC:194242"/>
    <property type="match status" value="1"/>
</dbReference>
<dbReference type="OrthoDB" id="9770553at2"/>
<dbReference type="InterPro" id="IPR029063">
    <property type="entry name" value="SAM-dependent_MTases_sf"/>
</dbReference>
<gene>
    <name evidence="6" type="ORF">M23134_00297</name>
</gene>
<evidence type="ECO:0000313" key="6">
    <source>
        <dbReference type="EMBL" id="EAY27856.1"/>
    </source>
</evidence>
<dbReference type="GO" id="GO:0052729">
    <property type="term" value="F:dimethylglycine N-methyltransferase activity"/>
    <property type="evidence" value="ECO:0007669"/>
    <property type="project" value="UniProtKB-ARBA"/>
</dbReference>
<proteinExistence type="predicted"/>
<evidence type="ECO:0000313" key="7">
    <source>
        <dbReference type="Proteomes" id="UP000004095"/>
    </source>
</evidence>
<dbReference type="AlphaFoldDB" id="A1ZP64"/>
<keyword evidence="3" id="KW-0949">S-adenosyl-L-methionine</keyword>
<keyword evidence="2 6" id="KW-0808">Transferase</keyword>